<protein>
    <submittedName>
        <fullName evidence="1">Uncharacterized protein</fullName>
    </submittedName>
</protein>
<organism evidence="1 2">
    <name type="scientific">Halocatena pleomorpha</name>
    <dbReference type="NCBI Taxonomy" id="1785090"/>
    <lineage>
        <taxon>Archaea</taxon>
        <taxon>Methanobacteriati</taxon>
        <taxon>Methanobacteriota</taxon>
        <taxon>Stenosarchaea group</taxon>
        <taxon>Halobacteria</taxon>
        <taxon>Halobacteriales</taxon>
        <taxon>Natronomonadaceae</taxon>
        <taxon>Halocatena</taxon>
    </lineage>
</organism>
<evidence type="ECO:0000313" key="2">
    <source>
        <dbReference type="Proteomes" id="UP000282322"/>
    </source>
</evidence>
<keyword evidence="2" id="KW-1185">Reference proteome</keyword>
<name>A0A3P3R590_9EURY</name>
<dbReference type="EMBL" id="RRCH01000034">
    <property type="protein sequence ID" value="RRJ28642.1"/>
    <property type="molecule type" value="Genomic_DNA"/>
</dbReference>
<evidence type="ECO:0000313" key="1">
    <source>
        <dbReference type="EMBL" id="RRJ28642.1"/>
    </source>
</evidence>
<dbReference type="RefSeq" id="WP_124956205.1">
    <property type="nucleotide sequence ID" value="NZ_RRCH01000034.1"/>
</dbReference>
<gene>
    <name evidence="1" type="ORF">EIK79_15240</name>
</gene>
<accession>A0A3P3R590</accession>
<sequence length="79" mass="8485">MFDSDPNDLEGIADINDGIEQAILLYGWRRADSCPACDCESPLRIGVETGDESAVAVPDCPLCDAIMRDVADDIEIGVQ</sequence>
<dbReference type="AlphaFoldDB" id="A0A3P3R590"/>
<comment type="caution">
    <text evidence="1">The sequence shown here is derived from an EMBL/GenBank/DDBJ whole genome shotgun (WGS) entry which is preliminary data.</text>
</comment>
<dbReference type="Proteomes" id="UP000282322">
    <property type="component" value="Unassembled WGS sequence"/>
</dbReference>
<reference evidence="1 2" key="1">
    <citation type="submission" date="2018-11" db="EMBL/GenBank/DDBJ databases">
        <title>Taxonoimc description of Halomarina strain SPP-AMP-1.</title>
        <authorList>
            <person name="Pal Y."/>
            <person name="Srinivasana K."/>
            <person name="Verma A."/>
            <person name="Kumar P."/>
        </authorList>
    </citation>
    <scope>NUCLEOTIDE SEQUENCE [LARGE SCALE GENOMIC DNA]</scope>
    <source>
        <strain evidence="1 2">SPP-AMP-1</strain>
    </source>
</reference>
<proteinExistence type="predicted"/>